<keyword evidence="3" id="KW-0326">Glycosidase</keyword>
<evidence type="ECO:0000256" key="4">
    <source>
        <dbReference type="SAM" id="MobiDB-lite"/>
    </source>
</evidence>
<dbReference type="EMBL" id="CP018171">
    <property type="protein sequence ID" value="APH70422.1"/>
    <property type="molecule type" value="Genomic_DNA"/>
</dbReference>
<dbReference type="Gene3D" id="2.60.40.10">
    <property type="entry name" value="Immunoglobulins"/>
    <property type="match status" value="1"/>
</dbReference>
<gene>
    <name evidence="6" type="ORF">BSQ44_02780</name>
</gene>
<dbReference type="SUPFAM" id="SSF51011">
    <property type="entry name" value="Glycosyl hydrolase domain"/>
    <property type="match status" value="1"/>
</dbReference>
<proteinExistence type="inferred from homology"/>
<keyword evidence="2" id="KW-0378">Hydrolase</keyword>
<dbReference type="KEGG" id="meso:BSQ44_02780"/>
<dbReference type="InterPro" id="IPR017853">
    <property type="entry name" value="GH"/>
</dbReference>
<dbReference type="InterPro" id="IPR014756">
    <property type="entry name" value="Ig_E-set"/>
</dbReference>
<comment type="similarity">
    <text evidence="1">Belongs to the glycosyl hydrolase 13 family.</text>
</comment>
<dbReference type="InterPro" id="IPR006047">
    <property type="entry name" value="GH13_cat_dom"/>
</dbReference>
<reference evidence="7" key="1">
    <citation type="submission" date="2016-11" db="EMBL/GenBank/DDBJ databases">
        <title>Mesorhizobium oceanicum sp. nov., isolated from deep seawater in South China Sea.</title>
        <authorList>
            <person name="Fu G.-Y."/>
        </authorList>
    </citation>
    <scope>NUCLEOTIDE SEQUENCE [LARGE SCALE GENOMIC DNA]</scope>
    <source>
        <strain evidence="7">B7</strain>
    </source>
</reference>
<organism evidence="6 7">
    <name type="scientific">Aquibium oceanicum</name>
    <dbReference type="NCBI Taxonomy" id="1670800"/>
    <lineage>
        <taxon>Bacteria</taxon>
        <taxon>Pseudomonadati</taxon>
        <taxon>Pseudomonadota</taxon>
        <taxon>Alphaproteobacteria</taxon>
        <taxon>Hyphomicrobiales</taxon>
        <taxon>Phyllobacteriaceae</taxon>
        <taxon>Aquibium</taxon>
    </lineage>
</organism>
<evidence type="ECO:0000256" key="1">
    <source>
        <dbReference type="ARBA" id="ARBA00008061"/>
    </source>
</evidence>
<dbReference type="GO" id="GO:0004135">
    <property type="term" value="F:amylo-alpha-1,6-glucosidase activity"/>
    <property type="evidence" value="ECO:0007669"/>
    <property type="project" value="InterPro"/>
</dbReference>
<dbReference type="InterPro" id="IPR004193">
    <property type="entry name" value="Glyco_hydro_13_N"/>
</dbReference>
<dbReference type="InterPro" id="IPR011837">
    <property type="entry name" value="Glycogen_debranch_GlgX"/>
</dbReference>
<feature type="domain" description="Glycosyl hydrolase family 13 catalytic" evidence="5">
    <location>
        <begin position="178"/>
        <end position="574"/>
    </location>
</feature>
<dbReference type="SMART" id="SM00642">
    <property type="entry name" value="Aamy"/>
    <property type="match status" value="1"/>
</dbReference>
<dbReference type="InterPro" id="IPR044505">
    <property type="entry name" value="GlgX_Isoamylase_N_E_set"/>
</dbReference>
<dbReference type="RefSeq" id="WP_072601834.1">
    <property type="nucleotide sequence ID" value="NZ_CP018171.1"/>
</dbReference>
<name>A0A1L3SM79_9HYPH</name>
<dbReference type="InterPro" id="IPR013780">
    <property type="entry name" value="Glyco_hydro_b"/>
</dbReference>
<dbReference type="PANTHER" id="PTHR43002">
    <property type="entry name" value="GLYCOGEN DEBRANCHING ENZYME"/>
    <property type="match status" value="1"/>
</dbReference>
<dbReference type="SUPFAM" id="SSF51445">
    <property type="entry name" value="(Trans)glycosidases"/>
    <property type="match status" value="1"/>
</dbReference>
<keyword evidence="7" id="KW-1185">Reference proteome</keyword>
<evidence type="ECO:0000259" key="5">
    <source>
        <dbReference type="SMART" id="SM00642"/>
    </source>
</evidence>
<feature type="region of interest" description="Disordered" evidence="4">
    <location>
        <begin position="472"/>
        <end position="491"/>
    </location>
</feature>
<dbReference type="NCBIfam" id="TIGR02100">
    <property type="entry name" value="glgX_debranch"/>
    <property type="match status" value="1"/>
</dbReference>
<dbReference type="Pfam" id="PF02922">
    <property type="entry name" value="CBM_48"/>
    <property type="match status" value="1"/>
</dbReference>
<sequence length="689" mass="78716">MRRTRQIQPGTPFPLGAHWDGSGVNFALFSAHATKVELCLFDGTGRRELERVTLPEFTHEVWHGYLPDVRPGQLYGYRVHGPYEPSAGHRFNPNKLVLDPYALELRGEIRWHDAVFGYRIGHPRDDLSFDRRDSAFVMPKCVVVDPAVTWGPDIRPRIPWEDTIIYEAHVKGMTALNEQVPEQFRGKFAGLADPNTIEHLVKLGVTAIELMPCQAFFDDRHLIERGLVNYWGYNTIGFFAPATRYISPGAGIHEFKLMVRRLHEAGIEVILDVVYNHTAEGNHMGPTLSFRGIDNASYYLLGDDPRYYFDTTGCGNTVNLRNQRVLQMVMDSLRYWVQECHVDGFRFDLASSLGRDRDVFDQNAVFLDAIRQDPVLSQVKLIAEPWDTGPDGYQVGNFPPMWAEWNDQYRDTTRGYWKGDDGQAPDLAGKLLGSSELFEKRGRRPWASINFITAHDGFTLTDLVSYNDKHNEANKEENRDGHSHNLSWNCGAEGETDDEQVLDLRDRMRRNLLATVLFSQGTPMILMGDENGRSQGGNNNSYCQDTEMNWLRWEDVGERDQAFFAFARRIVQLRKNQPLLRQRLFLHGDLERNGGTTVGWFRPDGKQLERSDWDNPHTHSFALVLANADQKLMIVLNAHYESMDFTLPEPMKGGWSLLLDTEDDSHAGPLEGRMVRADARALLLMETRA</sequence>
<evidence type="ECO:0000256" key="2">
    <source>
        <dbReference type="ARBA" id="ARBA00022801"/>
    </source>
</evidence>
<feature type="compositionally biased region" description="Basic and acidic residues" evidence="4">
    <location>
        <begin position="472"/>
        <end position="483"/>
    </location>
</feature>
<dbReference type="CDD" id="cd11326">
    <property type="entry name" value="AmyAc_Glg_debranch"/>
    <property type="match status" value="1"/>
</dbReference>
<dbReference type="OrthoDB" id="3236218at2"/>
<dbReference type="GO" id="GO:0005980">
    <property type="term" value="P:glycogen catabolic process"/>
    <property type="evidence" value="ECO:0007669"/>
    <property type="project" value="InterPro"/>
</dbReference>
<evidence type="ECO:0000313" key="6">
    <source>
        <dbReference type="EMBL" id="APH70422.1"/>
    </source>
</evidence>
<protein>
    <submittedName>
        <fullName evidence="6">Glycogen debranching enzyme GlgX</fullName>
    </submittedName>
</protein>
<accession>A0A1L3SM79</accession>
<dbReference type="Gene3D" id="3.20.20.80">
    <property type="entry name" value="Glycosidases"/>
    <property type="match status" value="1"/>
</dbReference>
<dbReference type="STRING" id="1670800.BSQ44_02780"/>
<dbReference type="AlphaFoldDB" id="A0A1L3SM79"/>
<dbReference type="CDD" id="cd02856">
    <property type="entry name" value="E_set_GDE_Isoamylase_N"/>
    <property type="match status" value="1"/>
</dbReference>
<evidence type="ECO:0000256" key="3">
    <source>
        <dbReference type="ARBA" id="ARBA00023295"/>
    </source>
</evidence>
<dbReference type="InterPro" id="IPR013783">
    <property type="entry name" value="Ig-like_fold"/>
</dbReference>
<dbReference type="Gene3D" id="2.60.40.1180">
    <property type="entry name" value="Golgi alpha-mannosidase II"/>
    <property type="match status" value="1"/>
</dbReference>
<dbReference type="SUPFAM" id="SSF81296">
    <property type="entry name" value="E set domains"/>
    <property type="match status" value="1"/>
</dbReference>
<evidence type="ECO:0000313" key="7">
    <source>
        <dbReference type="Proteomes" id="UP000182840"/>
    </source>
</evidence>
<dbReference type="Proteomes" id="UP000182840">
    <property type="component" value="Chromosome"/>
</dbReference>